<proteinExistence type="predicted"/>
<dbReference type="InterPro" id="IPR021354">
    <property type="entry name" value="DUF2975"/>
</dbReference>
<keyword evidence="3" id="KW-1185">Reference proteome</keyword>
<keyword evidence="1" id="KW-1133">Transmembrane helix</keyword>
<evidence type="ECO:0000313" key="2">
    <source>
        <dbReference type="EMBL" id="QAY71291.1"/>
    </source>
</evidence>
<dbReference type="EMBL" id="CP035493">
    <property type="protein sequence ID" value="QAY71291.1"/>
    <property type="molecule type" value="Genomic_DNA"/>
</dbReference>
<evidence type="ECO:0000313" key="3">
    <source>
        <dbReference type="Proteomes" id="UP000292118"/>
    </source>
</evidence>
<dbReference type="AlphaFoldDB" id="A0A4V0YGI1"/>
<dbReference type="KEGG" id="xya:ET471_15685"/>
<feature type="transmembrane region" description="Helical" evidence="1">
    <location>
        <begin position="108"/>
        <end position="133"/>
    </location>
</feature>
<gene>
    <name evidence="2" type="ORF">ET471_15685</name>
</gene>
<organism evidence="2 3">
    <name type="scientific">Xylanimonas protaetiae</name>
    <dbReference type="NCBI Taxonomy" id="2509457"/>
    <lineage>
        <taxon>Bacteria</taxon>
        <taxon>Bacillati</taxon>
        <taxon>Actinomycetota</taxon>
        <taxon>Actinomycetes</taxon>
        <taxon>Micrococcales</taxon>
        <taxon>Promicromonosporaceae</taxon>
        <taxon>Xylanimonas</taxon>
    </lineage>
</organism>
<dbReference type="OrthoDB" id="3240470at2"/>
<feature type="transmembrane region" description="Helical" evidence="1">
    <location>
        <begin position="68"/>
        <end position="96"/>
    </location>
</feature>
<protein>
    <submittedName>
        <fullName evidence="2">DUF2975 domain-containing protein</fullName>
    </submittedName>
</protein>
<feature type="transmembrane region" description="Helical" evidence="1">
    <location>
        <begin position="139"/>
        <end position="161"/>
    </location>
</feature>
<dbReference type="Pfam" id="PF11188">
    <property type="entry name" value="DUF2975"/>
    <property type="match status" value="1"/>
</dbReference>
<keyword evidence="1" id="KW-0472">Membrane</keyword>
<evidence type="ECO:0000256" key="1">
    <source>
        <dbReference type="SAM" id="Phobius"/>
    </source>
</evidence>
<sequence length="186" mass="19604">MNKHVTRVLRAVDSILSREAWAGEHPVLALRLVLVLVFVGVVVAQTLVFPMLAADLASSYPEATSLRWPLLIMVIVGLAMVQVAIACIGRLLTVVAESTAFSRDALRYVDGIVVAGTVATVLALAAMVVQVATEMLQPGLMLVTMAAVVCGAGITLLVVVLRALLVRAVALDEETDALHAELGEVI</sequence>
<accession>A0A4V0YGI1</accession>
<dbReference type="RefSeq" id="WP_129189831.1">
    <property type="nucleotide sequence ID" value="NZ_CP035493.1"/>
</dbReference>
<dbReference type="Proteomes" id="UP000292118">
    <property type="component" value="Chromosome"/>
</dbReference>
<feature type="transmembrane region" description="Helical" evidence="1">
    <location>
        <begin position="28"/>
        <end position="48"/>
    </location>
</feature>
<keyword evidence="1" id="KW-0812">Transmembrane</keyword>
<reference evidence="2 3" key="1">
    <citation type="submission" date="2019-01" db="EMBL/GenBank/DDBJ databases">
        <title>Genome sequencing of strain FW10M-9.</title>
        <authorList>
            <person name="Heo J."/>
            <person name="Kim S.-J."/>
            <person name="Kim J.-S."/>
            <person name="Hong S.-B."/>
            <person name="Kwon S.-W."/>
        </authorList>
    </citation>
    <scope>NUCLEOTIDE SEQUENCE [LARGE SCALE GENOMIC DNA]</scope>
    <source>
        <strain evidence="2 3">FW10M-9</strain>
    </source>
</reference>
<name>A0A4V0YGI1_9MICO</name>